<dbReference type="Gene3D" id="3.30.465.10">
    <property type="match status" value="1"/>
</dbReference>
<dbReference type="PANTHER" id="PTHR46568">
    <property type="entry name" value="ALKYLDIHYDROXYACETONEPHOSPHATE SYNTHASE, PEROXISOMAL"/>
    <property type="match status" value="1"/>
</dbReference>
<evidence type="ECO:0000256" key="7">
    <source>
        <dbReference type="PIRSR" id="PIRSR625650-4"/>
    </source>
</evidence>
<dbReference type="OrthoDB" id="9811557at2"/>
<comment type="caution">
    <text evidence="9">The sequence shown here is derived from an EMBL/GenBank/DDBJ whole genome shotgun (WGS) entry which is preliminary data.</text>
</comment>
<dbReference type="RefSeq" id="WP_101519105.1">
    <property type="nucleotide sequence ID" value="NZ_PKUS01000048.1"/>
</dbReference>
<evidence type="ECO:0000313" key="10">
    <source>
        <dbReference type="Proteomes" id="UP000235005"/>
    </source>
</evidence>
<sequence length="466" mass="50119">MSILDQLTSNLGTDKVITDEAVLQARRHDYWFSSSLNDYQERPTPAPLCVIRPTSLDDVVATVNTCREAAVALIPYGLGSGVCGGVRASPESVLLDMSSMNRIREIDPINMLASFDAGHNGGEAEAAVAKQGMTIGNFPQSVDLSSVGGWVATRASGQFSSTYGNTEDILYSVEAVMPDGSVVTFGKAPRASAGPDLRHLMLGSEGTMGVITGVTFSLRRQAEKRAPQAFYCPDMITGLEAQRQIVQQGWAVPVMRLYDEVESIRQAGDHHRKGVCVLMLVHEGPASRVDLELAEVKRIALMAGLEEAPAEVTTDWLKHRNHVPSWDELLSKGLVVDTIEISATWTNIGDVYNDAVAALKDVPHNLIGSAHSSHAYRSGINLYFTFVGQPEDPAQMSQSYMDSWKAVLDATAANGGGIAHHHGIGRVRKAFLAMDLGETGVAVLRTLKSAVDPKGIMNPGVLLPDE</sequence>
<feature type="binding site" evidence="6">
    <location>
        <begin position="205"/>
        <end position="211"/>
    </location>
    <ligand>
        <name>FAD</name>
        <dbReference type="ChEBI" id="CHEBI:57692"/>
    </ligand>
</feature>
<organism evidence="9 10">
    <name type="scientific">Pseudohalioglobus lutimaris</name>
    <dbReference type="NCBI Taxonomy" id="1737061"/>
    <lineage>
        <taxon>Bacteria</taxon>
        <taxon>Pseudomonadati</taxon>
        <taxon>Pseudomonadota</taxon>
        <taxon>Gammaproteobacteria</taxon>
        <taxon>Cellvibrionales</taxon>
        <taxon>Halieaceae</taxon>
        <taxon>Pseudohalioglobus</taxon>
    </lineage>
</organism>
<feature type="binding site" evidence="6">
    <location>
        <begin position="153"/>
        <end position="156"/>
    </location>
    <ligand>
        <name>FAD</name>
        <dbReference type="ChEBI" id="CHEBI:57692"/>
    </ligand>
</feature>
<dbReference type="EMBL" id="PKUS01000048">
    <property type="protein sequence ID" value="PLW66779.1"/>
    <property type="molecule type" value="Genomic_DNA"/>
</dbReference>
<keyword evidence="10" id="KW-1185">Reference proteome</keyword>
<feature type="domain" description="FAD-binding PCMH-type" evidence="8">
    <location>
        <begin position="43"/>
        <end position="221"/>
    </location>
</feature>
<evidence type="ECO:0000256" key="6">
    <source>
        <dbReference type="PIRSR" id="PIRSR625650-3"/>
    </source>
</evidence>
<name>A0A2N5WX07_9GAMM</name>
<dbReference type="Pfam" id="PF02913">
    <property type="entry name" value="FAD-oxidase_C"/>
    <property type="match status" value="1"/>
</dbReference>
<dbReference type="Gene3D" id="3.40.462.40">
    <property type="entry name" value="FAD-linked oxidase, cap domain/gating helix"/>
    <property type="match status" value="1"/>
</dbReference>
<dbReference type="InterPro" id="IPR036318">
    <property type="entry name" value="FAD-bd_PCMH-like_sf"/>
</dbReference>
<evidence type="ECO:0000256" key="4">
    <source>
        <dbReference type="ARBA" id="ARBA00022827"/>
    </source>
</evidence>
<dbReference type="PANTHER" id="PTHR46568:SF1">
    <property type="entry name" value="ALKYLDIHYDROXYACETONEPHOSPHATE SYNTHASE, PEROXISOMAL"/>
    <property type="match status" value="1"/>
</dbReference>
<dbReference type="AlphaFoldDB" id="A0A2N5WX07"/>
<keyword evidence="3" id="KW-0285">Flavoprotein</keyword>
<evidence type="ECO:0000313" key="9">
    <source>
        <dbReference type="EMBL" id="PLW66779.1"/>
    </source>
</evidence>
<reference evidence="9 10" key="1">
    <citation type="submission" date="2018-01" db="EMBL/GenBank/DDBJ databases">
        <title>The draft genome sequence of Halioglobus lutimaris HF004.</title>
        <authorList>
            <person name="Du Z.-J."/>
            <person name="Shi M.-J."/>
        </authorList>
    </citation>
    <scope>NUCLEOTIDE SEQUENCE [LARGE SCALE GENOMIC DNA]</scope>
    <source>
        <strain evidence="9 10">HF004</strain>
    </source>
</reference>
<dbReference type="InterPro" id="IPR025650">
    <property type="entry name" value="Alkyl-DHAP_Synthase"/>
</dbReference>
<dbReference type="InterPro" id="IPR016171">
    <property type="entry name" value="Vanillyl_alc_oxidase_C-sub2"/>
</dbReference>
<dbReference type="Gene3D" id="1.10.45.10">
    <property type="entry name" value="Vanillyl-alcohol Oxidase, Chain A, domain 4"/>
    <property type="match status" value="1"/>
</dbReference>
<keyword evidence="4 6" id="KW-0274">FAD</keyword>
<dbReference type="Proteomes" id="UP000235005">
    <property type="component" value="Unassembled WGS sequence"/>
</dbReference>
<gene>
    <name evidence="9" type="ORF">C0039_19965</name>
</gene>
<dbReference type="InterPro" id="IPR016166">
    <property type="entry name" value="FAD-bd_PCMH"/>
</dbReference>
<dbReference type="InterPro" id="IPR016164">
    <property type="entry name" value="FAD-linked_Oxase-like_C"/>
</dbReference>
<dbReference type="SUPFAM" id="SSF55103">
    <property type="entry name" value="FAD-linked oxidases, C-terminal domain"/>
    <property type="match status" value="1"/>
</dbReference>
<evidence type="ECO:0000259" key="8">
    <source>
        <dbReference type="PROSITE" id="PS51387"/>
    </source>
</evidence>
<proteinExistence type="inferred from homology"/>
<feature type="site" description="Important for enzyme activity" evidence="7">
    <location>
        <position position="256"/>
    </location>
</feature>
<dbReference type="SUPFAM" id="SSF56176">
    <property type="entry name" value="FAD-binding/transporter-associated domain-like"/>
    <property type="match status" value="1"/>
</dbReference>
<evidence type="ECO:0000256" key="5">
    <source>
        <dbReference type="PIRSR" id="PIRSR625650-1"/>
    </source>
</evidence>
<evidence type="ECO:0000256" key="3">
    <source>
        <dbReference type="ARBA" id="ARBA00022630"/>
    </source>
</evidence>
<dbReference type="InterPro" id="IPR004113">
    <property type="entry name" value="FAD-bd_oxidored_4_C"/>
</dbReference>
<dbReference type="GO" id="GO:0071949">
    <property type="term" value="F:FAD binding"/>
    <property type="evidence" value="ECO:0007669"/>
    <property type="project" value="InterPro"/>
</dbReference>
<evidence type="ECO:0000256" key="1">
    <source>
        <dbReference type="ARBA" id="ARBA00001974"/>
    </source>
</evidence>
<protein>
    <recommendedName>
        <fullName evidence="8">FAD-binding PCMH-type domain-containing protein</fullName>
    </recommendedName>
</protein>
<dbReference type="PROSITE" id="PS51387">
    <property type="entry name" value="FAD_PCMH"/>
    <property type="match status" value="1"/>
</dbReference>
<comment type="cofactor">
    <cofactor evidence="1 6">
        <name>FAD</name>
        <dbReference type="ChEBI" id="CHEBI:57692"/>
    </cofactor>
</comment>
<dbReference type="FunFam" id="1.10.45.10:FF:000001">
    <property type="entry name" value="D-lactate dehydrogenase mitochondrial"/>
    <property type="match status" value="1"/>
</dbReference>
<dbReference type="InterPro" id="IPR006094">
    <property type="entry name" value="Oxid_FAD_bind_N"/>
</dbReference>
<evidence type="ECO:0000256" key="2">
    <source>
        <dbReference type="ARBA" id="ARBA00008000"/>
    </source>
</evidence>
<feature type="active site" description="Proton donor/acceptor" evidence="5">
    <location>
        <position position="383"/>
    </location>
</feature>
<comment type="similarity">
    <text evidence="2">Belongs to the FAD-binding oxidoreductase/transferase type 4 family.</text>
</comment>
<accession>A0A2N5WX07</accession>
<dbReference type="InterPro" id="IPR016169">
    <property type="entry name" value="FAD-bd_PCMH_sub2"/>
</dbReference>
<dbReference type="GO" id="GO:0008610">
    <property type="term" value="P:lipid biosynthetic process"/>
    <property type="evidence" value="ECO:0007669"/>
    <property type="project" value="InterPro"/>
</dbReference>
<dbReference type="GO" id="GO:0008609">
    <property type="term" value="F:alkylglycerone-phosphate synthase activity"/>
    <property type="evidence" value="ECO:0007669"/>
    <property type="project" value="InterPro"/>
</dbReference>
<dbReference type="Pfam" id="PF01565">
    <property type="entry name" value="FAD_binding_4"/>
    <property type="match status" value="1"/>
</dbReference>